<evidence type="ECO:0000313" key="2">
    <source>
        <dbReference type="Proteomes" id="UP000271097"/>
    </source>
</evidence>
<dbReference type="EMBL" id="RBRS01000089">
    <property type="protein sequence ID" value="RMR22666.1"/>
    <property type="molecule type" value="Genomic_DNA"/>
</dbReference>
<dbReference type="Proteomes" id="UP000271097">
    <property type="component" value="Unassembled WGS sequence"/>
</dbReference>
<name>A0A3M4T676_PSEA0</name>
<evidence type="ECO:0000313" key="1">
    <source>
        <dbReference type="EMBL" id="RMR22666.1"/>
    </source>
</evidence>
<reference evidence="1 2" key="1">
    <citation type="submission" date="2018-08" db="EMBL/GenBank/DDBJ databases">
        <title>Recombination of ecologically and evolutionarily significant loci maintains genetic cohesion in the Pseudomonas syringae species complex.</title>
        <authorList>
            <person name="Dillon M."/>
            <person name="Thakur S."/>
            <person name="Almeida R.N.D."/>
            <person name="Weir B.S."/>
            <person name="Guttman D.S."/>
        </authorList>
    </citation>
    <scope>NUCLEOTIDE SEQUENCE [LARGE SCALE GENOMIC DNA]</scope>
    <source>
        <strain evidence="1 2">ICMP 5931</strain>
    </source>
</reference>
<accession>A0A3M4T676</accession>
<dbReference type="AlphaFoldDB" id="A0A3M4T676"/>
<proteinExistence type="predicted"/>
<organism evidence="1 2">
    <name type="scientific">Pseudomonas amygdali pv. ulmi</name>
    <dbReference type="NCBI Taxonomy" id="251720"/>
    <lineage>
        <taxon>Bacteria</taxon>
        <taxon>Pseudomonadati</taxon>
        <taxon>Pseudomonadota</taxon>
        <taxon>Gammaproteobacteria</taxon>
        <taxon>Pseudomonadales</taxon>
        <taxon>Pseudomonadaceae</taxon>
        <taxon>Pseudomonas</taxon>
        <taxon>Pseudomonas amygdali</taxon>
    </lineage>
</organism>
<sequence length="107" mass="12267">MLSRLFQRRAPQKQPLFAPASLQLSEKVHWLARRGLIDPLAYVQRHVRGDWGEIDEATGQANDVALQQDNLMISSYRITPELVLIVKTSEDHQTTRPRWSSFPKSAT</sequence>
<gene>
    <name evidence="1" type="ORF">ALP90_02191</name>
</gene>
<protein>
    <submittedName>
        <fullName evidence="1">Uncharacterized protein</fullName>
    </submittedName>
</protein>
<comment type="caution">
    <text evidence="1">The sequence shown here is derived from an EMBL/GenBank/DDBJ whole genome shotgun (WGS) entry which is preliminary data.</text>
</comment>